<organism evidence="1 2">
    <name type="scientific">Pseudonocardia alni</name>
    <name type="common">Amycolata alni</name>
    <dbReference type="NCBI Taxonomy" id="33907"/>
    <lineage>
        <taxon>Bacteria</taxon>
        <taxon>Bacillati</taxon>
        <taxon>Actinomycetota</taxon>
        <taxon>Actinomycetes</taxon>
        <taxon>Pseudonocardiales</taxon>
        <taxon>Pseudonocardiaceae</taxon>
        <taxon>Pseudonocardia</taxon>
    </lineage>
</organism>
<dbReference type="Proteomes" id="UP000232453">
    <property type="component" value="Unassembled WGS sequence"/>
</dbReference>
<dbReference type="AlphaFoldDB" id="A0AA44UTY6"/>
<evidence type="ECO:0000313" key="2">
    <source>
        <dbReference type="Proteomes" id="UP000232453"/>
    </source>
</evidence>
<name>A0AA44UTY6_PSEA5</name>
<evidence type="ECO:0000313" key="1">
    <source>
        <dbReference type="EMBL" id="PKB33213.1"/>
    </source>
</evidence>
<gene>
    <name evidence="1" type="ORF">ATL51_4965</name>
</gene>
<reference evidence="1 2" key="1">
    <citation type="submission" date="2017-11" db="EMBL/GenBank/DDBJ databases">
        <title>Sequencing the genomes of 1000 actinobacteria strains.</title>
        <authorList>
            <person name="Klenk H.-P."/>
        </authorList>
    </citation>
    <scope>NUCLEOTIDE SEQUENCE [LARGE SCALE GENOMIC DNA]</scope>
    <source>
        <strain evidence="1 2">DSM 44104</strain>
    </source>
</reference>
<accession>A0AA44UTY6</accession>
<sequence length="190" mass="20508">MAVERSGAERVEPLACGRDAADVWDHAEAGVLDEHELTCPHCMRAHADHDRLGGLVARMAAEPLRPPPSVLEQVMGAVVADLRPHELLALGPDAWLGRPTAEAALRHVVDTMDGLRARRCRIEQVRAPDGSGEDPAAVWVRVTVAARFGVDLASVTARVRQMMISAGDRTLGVPIAGVDILVEDLWEEPE</sequence>
<protein>
    <recommendedName>
        <fullName evidence="3">Asp23/Gls24 family envelope stress response protein</fullName>
    </recommendedName>
</protein>
<proteinExistence type="predicted"/>
<dbReference type="RefSeq" id="WP_100880060.1">
    <property type="nucleotide sequence ID" value="NZ_JBICSI010000004.1"/>
</dbReference>
<comment type="caution">
    <text evidence="1">The sequence shown here is derived from an EMBL/GenBank/DDBJ whole genome shotgun (WGS) entry which is preliminary data.</text>
</comment>
<evidence type="ECO:0008006" key="3">
    <source>
        <dbReference type="Google" id="ProtNLM"/>
    </source>
</evidence>
<dbReference type="EMBL" id="PHUJ01000003">
    <property type="protein sequence ID" value="PKB33213.1"/>
    <property type="molecule type" value="Genomic_DNA"/>
</dbReference>